<keyword evidence="2" id="KW-1185">Reference proteome</keyword>
<organism evidence="1 2">
    <name type="scientific">Paenibacillus dendritiformis C454</name>
    <dbReference type="NCBI Taxonomy" id="1131935"/>
    <lineage>
        <taxon>Bacteria</taxon>
        <taxon>Bacillati</taxon>
        <taxon>Bacillota</taxon>
        <taxon>Bacilli</taxon>
        <taxon>Bacillales</taxon>
        <taxon>Paenibacillaceae</taxon>
        <taxon>Paenibacillus</taxon>
    </lineage>
</organism>
<dbReference type="AlphaFoldDB" id="H3SP25"/>
<proteinExistence type="predicted"/>
<gene>
    <name evidence="1" type="ORF">PDENDC454_26668</name>
</gene>
<comment type="caution">
    <text evidence="1">The sequence shown here is derived from an EMBL/GenBank/DDBJ whole genome shotgun (WGS) entry which is preliminary data.</text>
</comment>
<protein>
    <submittedName>
        <fullName evidence="1">Uncharacterized protein</fullName>
    </submittedName>
</protein>
<accession>H3SP25</accession>
<sequence length="203" mass="22846">MTRLGQRFLEQEGLRLANYVEVEEGAPELAGGMLTLYHYTHADRLDSIFSPGGGLHAQRPVACPQVPALYQDRYLVEGFLQPLPNWLTNCPYYGNLGYKLMRQYIGDVLLEVVLPVDEFLIAVADYAHILFCKQKETGDSAGLPLEYDCRNGRETTQAYVNSYIPVKEFVGGHICPVVQVMRKGEGLAIPNRCIRISKRQPLQ</sequence>
<evidence type="ECO:0000313" key="2">
    <source>
        <dbReference type="Proteomes" id="UP000003900"/>
    </source>
</evidence>
<dbReference type="PATRIC" id="fig|1131935.3.peg.5516"/>
<dbReference type="RefSeq" id="WP_006679800.1">
    <property type="nucleotide sequence ID" value="NZ_AHKH01000174.1"/>
</dbReference>
<dbReference type="EMBL" id="AHKH01000174">
    <property type="protein sequence ID" value="EHQ59181.1"/>
    <property type="molecule type" value="Genomic_DNA"/>
</dbReference>
<evidence type="ECO:0000313" key="1">
    <source>
        <dbReference type="EMBL" id="EHQ59181.1"/>
    </source>
</evidence>
<reference evidence="1 2" key="1">
    <citation type="journal article" date="2012" name="J. Bacteriol.">
        <title>Genome Sequence of the Pattern-Forming Social Bacterium Paenibacillus dendritiformis C454 Chiral Morphotype.</title>
        <authorList>
            <person name="Sirota-Madi A."/>
            <person name="Olender T."/>
            <person name="Helman Y."/>
            <person name="Brainis I."/>
            <person name="Finkelshtein A."/>
            <person name="Roth D."/>
            <person name="Hagai E."/>
            <person name="Leshkowitz D."/>
            <person name="Brodsky L."/>
            <person name="Galatenko V."/>
            <person name="Nikolaev V."/>
            <person name="Gutnick D.L."/>
            <person name="Lancet D."/>
            <person name="Ben-Jacob E."/>
        </authorList>
    </citation>
    <scope>NUCLEOTIDE SEQUENCE [LARGE SCALE GENOMIC DNA]</scope>
    <source>
        <strain evidence="1 2">C454</strain>
    </source>
</reference>
<dbReference type="STRING" id="1131935.PDENDC454_26668"/>
<name>H3SP25_9BACL</name>
<dbReference type="Proteomes" id="UP000003900">
    <property type="component" value="Unassembled WGS sequence"/>
</dbReference>
<dbReference type="OrthoDB" id="2615196at2"/>